<dbReference type="Proteomes" id="UP000326554">
    <property type="component" value="Unassembled WGS sequence"/>
</dbReference>
<dbReference type="GO" id="GO:0015689">
    <property type="term" value="P:molybdate ion transport"/>
    <property type="evidence" value="ECO:0007669"/>
    <property type="project" value="InterPro"/>
</dbReference>
<dbReference type="FunFam" id="3.40.190.10:FF:000035">
    <property type="entry name" value="Molybdate ABC transporter substrate-binding protein"/>
    <property type="match status" value="1"/>
</dbReference>
<feature type="binding site" evidence="6">
    <location>
        <position position="166"/>
    </location>
    <ligand>
        <name>molybdate</name>
        <dbReference type="ChEBI" id="CHEBI:36264"/>
    </ligand>
</feature>
<evidence type="ECO:0000256" key="7">
    <source>
        <dbReference type="SAM" id="SignalP"/>
    </source>
</evidence>
<reference evidence="8 9" key="1">
    <citation type="submission" date="2019-09" db="EMBL/GenBank/DDBJ databases">
        <authorList>
            <person name="Park J.-S."/>
            <person name="Choi H.-J."/>
        </authorList>
    </citation>
    <scope>NUCLEOTIDE SEQUENCE [LARGE SCALE GENOMIC DNA]</scope>
    <source>
        <strain evidence="8 9">176SS1-4</strain>
    </source>
</reference>
<gene>
    <name evidence="8" type="primary">modA</name>
    <name evidence="8" type="ORF">F3S47_04290</name>
</gene>
<organism evidence="8 9">
    <name type="scientific">Histidinibacterium aquaticum</name>
    <dbReference type="NCBI Taxonomy" id="2613962"/>
    <lineage>
        <taxon>Bacteria</taxon>
        <taxon>Pseudomonadati</taxon>
        <taxon>Pseudomonadota</taxon>
        <taxon>Alphaproteobacteria</taxon>
        <taxon>Rhodobacterales</taxon>
        <taxon>Paracoccaceae</taxon>
        <taxon>Histidinibacterium</taxon>
    </lineage>
</organism>
<dbReference type="AlphaFoldDB" id="A0A5J5GQL1"/>
<evidence type="ECO:0000256" key="1">
    <source>
        <dbReference type="ARBA" id="ARBA00009175"/>
    </source>
</evidence>
<evidence type="ECO:0000256" key="4">
    <source>
        <dbReference type="ARBA" id="ARBA00022729"/>
    </source>
</evidence>
<keyword evidence="3 6" id="KW-0479">Metal-binding</keyword>
<comment type="similarity">
    <text evidence="1">Belongs to the bacterial solute-binding protein ModA family.</text>
</comment>
<name>A0A5J5GQL1_9RHOB</name>
<dbReference type="PIRSF" id="PIRSF004846">
    <property type="entry name" value="ModA"/>
    <property type="match status" value="1"/>
</dbReference>
<proteinExistence type="inferred from homology"/>
<dbReference type="RefSeq" id="WP_150443956.1">
    <property type="nucleotide sequence ID" value="NZ_VYQE01000001.1"/>
</dbReference>
<feature type="binding site" evidence="6">
    <location>
        <position position="28"/>
    </location>
    <ligand>
        <name>molybdate</name>
        <dbReference type="ChEBI" id="CHEBI:36264"/>
    </ligand>
</feature>
<dbReference type="Pfam" id="PF13531">
    <property type="entry name" value="SBP_bac_11"/>
    <property type="match status" value="1"/>
</dbReference>
<keyword evidence="2 6" id="KW-0500">Molybdenum</keyword>
<dbReference type="GO" id="GO:0030288">
    <property type="term" value="C:outer membrane-bounded periplasmic space"/>
    <property type="evidence" value="ECO:0007669"/>
    <property type="project" value="TreeGrafter"/>
</dbReference>
<dbReference type="NCBIfam" id="TIGR01256">
    <property type="entry name" value="modA"/>
    <property type="match status" value="1"/>
</dbReference>
<feature type="binding site" evidence="6">
    <location>
        <position position="55"/>
    </location>
    <ligand>
        <name>molybdate</name>
        <dbReference type="ChEBI" id="CHEBI:36264"/>
    </ligand>
</feature>
<dbReference type="InterPro" id="IPR050682">
    <property type="entry name" value="ModA/WtpA"/>
</dbReference>
<feature type="binding site" evidence="6">
    <location>
        <position position="184"/>
    </location>
    <ligand>
        <name>molybdate</name>
        <dbReference type="ChEBI" id="CHEBI:36264"/>
    </ligand>
</feature>
<accession>A0A5J5GQL1</accession>
<keyword evidence="4 7" id="KW-0732">Signal</keyword>
<dbReference type="PANTHER" id="PTHR30632">
    <property type="entry name" value="MOLYBDATE-BINDING PERIPLASMIC PROTEIN"/>
    <property type="match status" value="1"/>
</dbReference>
<evidence type="ECO:0000256" key="3">
    <source>
        <dbReference type="ARBA" id="ARBA00022723"/>
    </source>
</evidence>
<evidence type="ECO:0000256" key="2">
    <source>
        <dbReference type="ARBA" id="ARBA00022505"/>
    </source>
</evidence>
<feature type="signal peptide" evidence="7">
    <location>
        <begin position="1"/>
        <end position="18"/>
    </location>
</feature>
<dbReference type="SUPFAM" id="SSF53850">
    <property type="entry name" value="Periplasmic binding protein-like II"/>
    <property type="match status" value="1"/>
</dbReference>
<evidence type="ECO:0000313" key="9">
    <source>
        <dbReference type="Proteomes" id="UP000326554"/>
    </source>
</evidence>
<evidence type="ECO:0000313" key="8">
    <source>
        <dbReference type="EMBL" id="KAA9010470.1"/>
    </source>
</evidence>
<dbReference type="GO" id="GO:0046872">
    <property type="term" value="F:metal ion binding"/>
    <property type="evidence" value="ECO:0007669"/>
    <property type="project" value="UniProtKB-KW"/>
</dbReference>
<evidence type="ECO:0000256" key="6">
    <source>
        <dbReference type="PIRSR" id="PIRSR004846-1"/>
    </source>
</evidence>
<dbReference type="GO" id="GO:0030973">
    <property type="term" value="F:molybdate ion binding"/>
    <property type="evidence" value="ECO:0007669"/>
    <property type="project" value="TreeGrafter"/>
</dbReference>
<sequence>MRLLLALCLVLFATRPAAEEITVFAAASLQTALDPIAESYAARTNDEIRISYAGSSALARQIEYGAPADIFVSANSDWMDLLDERGLLAPGTRRDLLSNRLVLIGARDAEPVDIGPDLALAELLGEGRLAMALVDAVPAGIYGKAALTSLGLWPEVAPRVAQADNVRSALALVAAGEAPLGIVYATDAMADPRVATLGVFPDESHPMIVYPAAATADASPAALAFLDALSGPEAATRFEAAGFTVLPR</sequence>
<comment type="subunit">
    <text evidence="5">The complex is composed of two ATP-binding proteins (ModC), two transmembrane proteins (ModB) and a solute-binding protein (ModA).</text>
</comment>
<protein>
    <submittedName>
        <fullName evidence="8">Molybdate ABC transporter substrate-binding protein</fullName>
    </submittedName>
</protein>
<feature type="chain" id="PRO_5023901744" evidence="7">
    <location>
        <begin position="19"/>
        <end position="248"/>
    </location>
</feature>
<dbReference type="Gene3D" id="3.40.190.10">
    <property type="entry name" value="Periplasmic binding protein-like II"/>
    <property type="match status" value="2"/>
</dbReference>
<evidence type="ECO:0000256" key="5">
    <source>
        <dbReference type="ARBA" id="ARBA00062515"/>
    </source>
</evidence>
<keyword evidence="9" id="KW-1185">Reference proteome</keyword>
<dbReference type="GO" id="GO:1901359">
    <property type="term" value="F:tungstate binding"/>
    <property type="evidence" value="ECO:0007669"/>
    <property type="project" value="UniProtKB-ARBA"/>
</dbReference>
<dbReference type="PANTHER" id="PTHR30632:SF17">
    <property type="entry name" value="MOLYBDATE-BINDING PROTEIN MODA"/>
    <property type="match status" value="1"/>
</dbReference>
<dbReference type="EMBL" id="VYQE01000001">
    <property type="protein sequence ID" value="KAA9010470.1"/>
    <property type="molecule type" value="Genomic_DNA"/>
</dbReference>
<comment type="caution">
    <text evidence="8">The sequence shown here is derived from an EMBL/GenBank/DDBJ whole genome shotgun (WGS) entry which is preliminary data.</text>
</comment>
<dbReference type="InterPro" id="IPR005950">
    <property type="entry name" value="ModA"/>
</dbReference>
<feature type="binding site" evidence="6">
    <location>
        <position position="139"/>
    </location>
    <ligand>
        <name>molybdate</name>
        <dbReference type="ChEBI" id="CHEBI:36264"/>
    </ligand>
</feature>